<dbReference type="EMBL" id="JAMZDX010000003">
    <property type="protein sequence ID" value="MCP2309972.1"/>
    <property type="molecule type" value="Genomic_DNA"/>
</dbReference>
<sequence length="131" mass="13685">MNARLKLAGVALVAGTAVLAMQSPALAAATGHPIDGTCYESGSWFRSSNVRTLSSGSTSVRVSFSTTPSKGLAFYINNYNTGAGYATIFAPPTGTQTLASGLRAGTQFQNNFRLQTAGHQDNYSFSGSETY</sequence>
<dbReference type="Proteomes" id="UP001206483">
    <property type="component" value="Unassembled WGS sequence"/>
</dbReference>
<organism evidence="2 3">
    <name type="scientific">Kitasatospora paracochleata</name>
    <dbReference type="NCBI Taxonomy" id="58354"/>
    <lineage>
        <taxon>Bacteria</taxon>
        <taxon>Bacillati</taxon>
        <taxon>Actinomycetota</taxon>
        <taxon>Actinomycetes</taxon>
        <taxon>Kitasatosporales</taxon>
        <taxon>Streptomycetaceae</taxon>
        <taxon>Kitasatospora</taxon>
    </lineage>
</organism>
<accession>A0ABT1IXU3</accession>
<keyword evidence="1" id="KW-0732">Signal</keyword>
<keyword evidence="3" id="KW-1185">Reference proteome</keyword>
<name>A0ABT1IXU3_9ACTN</name>
<gene>
    <name evidence="2" type="ORF">FHR36_003105</name>
</gene>
<evidence type="ECO:0000313" key="3">
    <source>
        <dbReference type="Proteomes" id="UP001206483"/>
    </source>
</evidence>
<protein>
    <recommendedName>
        <fullName evidence="4">Peptidase inhibitor family I36</fullName>
    </recommendedName>
</protein>
<reference evidence="2 3" key="1">
    <citation type="submission" date="2022-06" db="EMBL/GenBank/DDBJ databases">
        <title>Sequencing the genomes of 1000 actinobacteria strains.</title>
        <authorList>
            <person name="Klenk H.-P."/>
        </authorList>
    </citation>
    <scope>NUCLEOTIDE SEQUENCE [LARGE SCALE GENOMIC DNA]</scope>
    <source>
        <strain evidence="2 3">DSM 41656</strain>
    </source>
</reference>
<evidence type="ECO:0000256" key="1">
    <source>
        <dbReference type="SAM" id="SignalP"/>
    </source>
</evidence>
<feature type="chain" id="PRO_5047135863" description="Peptidase inhibitor family I36" evidence="1">
    <location>
        <begin position="28"/>
        <end position="131"/>
    </location>
</feature>
<feature type="signal peptide" evidence="1">
    <location>
        <begin position="1"/>
        <end position="27"/>
    </location>
</feature>
<dbReference type="RefSeq" id="WP_253797741.1">
    <property type="nucleotide sequence ID" value="NZ_BAAAUB010000133.1"/>
</dbReference>
<comment type="caution">
    <text evidence="2">The sequence shown here is derived from an EMBL/GenBank/DDBJ whole genome shotgun (WGS) entry which is preliminary data.</text>
</comment>
<evidence type="ECO:0008006" key="4">
    <source>
        <dbReference type="Google" id="ProtNLM"/>
    </source>
</evidence>
<evidence type="ECO:0000313" key="2">
    <source>
        <dbReference type="EMBL" id="MCP2309972.1"/>
    </source>
</evidence>
<proteinExistence type="predicted"/>